<dbReference type="AlphaFoldDB" id="A0A514LPJ9"/>
<dbReference type="CDD" id="cd01663">
    <property type="entry name" value="Cyt_c_Oxidase_I"/>
    <property type="match status" value="1"/>
</dbReference>
<evidence type="ECO:0000256" key="16">
    <source>
        <dbReference type="ARBA" id="ARBA00022967"/>
    </source>
</evidence>
<dbReference type="GO" id="GO:0045277">
    <property type="term" value="C:respiratory chain complex IV"/>
    <property type="evidence" value="ECO:0007669"/>
    <property type="project" value="InterPro"/>
</dbReference>
<feature type="domain" description="Cytochrome oxidase subunit I profile" evidence="26">
    <location>
        <begin position="1"/>
        <end position="510"/>
    </location>
</feature>
<dbReference type="FunFam" id="1.20.210.10:FF:000001">
    <property type="entry name" value="Cytochrome c oxidase subunit 1"/>
    <property type="match status" value="1"/>
</dbReference>
<feature type="transmembrane region" description="Helical" evidence="25">
    <location>
        <begin position="410"/>
        <end position="428"/>
    </location>
</feature>
<protein>
    <recommendedName>
        <fullName evidence="8 24">Cytochrome c oxidase subunit 1</fullName>
        <ecNumber evidence="7 24">7.1.1.9</ecNumber>
    </recommendedName>
</protein>
<geneLocation type="mitochondrion" evidence="27"/>
<dbReference type="EC" id="7.1.1.9" evidence="7 24"/>
<dbReference type="GO" id="GO:0006123">
    <property type="term" value="P:mitochondrial electron transport, cytochrome c to oxygen"/>
    <property type="evidence" value="ECO:0007669"/>
    <property type="project" value="TreeGrafter"/>
</dbReference>
<dbReference type="InterPro" id="IPR036927">
    <property type="entry name" value="Cyt_c_oxase-like_su1_sf"/>
</dbReference>
<keyword evidence="21 24" id="KW-0496">Mitochondrion</keyword>
<keyword evidence="16" id="KW-1278">Translocase</keyword>
<dbReference type="InterPro" id="IPR023615">
    <property type="entry name" value="Cyt_c_Oxase_su1_BS"/>
</dbReference>
<evidence type="ECO:0000256" key="22">
    <source>
        <dbReference type="ARBA" id="ARBA00023136"/>
    </source>
</evidence>
<keyword evidence="22 24" id="KW-0472">Membrane</keyword>
<evidence type="ECO:0000256" key="20">
    <source>
        <dbReference type="ARBA" id="ARBA00023008"/>
    </source>
</evidence>
<dbReference type="PRINTS" id="PR01165">
    <property type="entry name" value="CYCOXIDASEI"/>
</dbReference>
<feature type="transmembrane region" description="Helical" evidence="25">
    <location>
        <begin position="181"/>
        <end position="208"/>
    </location>
</feature>
<dbReference type="PANTHER" id="PTHR10422">
    <property type="entry name" value="CYTOCHROME C OXIDASE SUBUNIT 1"/>
    <property type="match status" value="1"/>
</dbReference>
<evidence type="ECO:0000313" key="27">
    <source>
        <dbReference type="EMBL" id="QDI93740.1"/>
    </source>
</evidence>
<dbReference type="SUPFAM" id="SSF81442">
    <property type="entry name" value="Cytochrome c oxidase subunit I-like"/>
    <property type="match status" value="1"/>
</dbReference>
<evidence type="ECO:0000256" key="8">
    <source>
        <dbReference type="ARBA" id="ARBA00015947"/>
    </source>
</evidence>
<evidence type="ECO:0000259" key="26">
    <source>
        <dbReference type="PROSITE" id="PS50855"/>
    </source>
</evidence>
<comment type="subunit">
    <text evidence="6">Component of the cytochrome c oxidase (complex IV, CIV), a multisubunit enzyme composed of a catalytic core of 3 subunits and several supernumerary subunits. The complex exists as a monomer or a dimer and forms supercomplexes (SCs) in the inner mitochondrial membrane with ubiquinol-cytochrome c oxidoreductase (cytochrome b-c1 complex, complex III, CIII).</text>
</comment>
<feature type="transmembrane region" description="Helical" evidence="25">
    <location>
        <begin position="335"/>
        <end position="357"/>
    </location>
</feature>
<keyword evidence="9 24" id="KW-0813">Transport</keyword>
<dbReference type="Gene3D" id="1.20.210.10">
    <property type="entry name" value="Cytochrome c oxidase-like, subunit I domain"/>
    <property type="match status" value="1"/>
</dbReference>
<evidence type="ECO:0000256" key="6">
    <source>
        <dbReference type="ARBA" id="ARBA00011164"/>
    </source>
</evidence>
<dbReference type="EMBL" id="MK393975">
    <property type="protein sequence ID" value="QDI93740.1"/>
    <property type="molecule type" value="Genomic_DNA"/>
</dbReference>
<evidence type="ECO:0000256" key="13">
    <source>
        <dbReference type="ARBA" id="ARBA00022723"/>
    </source>
</evidence>
<evidence type="ECO:0000256" key="2">
    <source>
        <dbReference type="ARBA" id="ARBA00001971"/>
    </source>
</evidence>
<dbReference type="PROSITE" id="PS50855">
    <property type="entry name" value="COX1"/>
    <property type="match status" value="1"/>
</dbReference>
<evidence type="ECO:0000256" key="4">
    <source>
        <dbReference type="ARBA" id="ARBA00004673"/>
    </source>
</evidence>
<feature type="transmembrane region" description="Helical" evidence="25">
    <location>
        <begin position="448"/>
        <end position="471"/>
    </location>
</feature>
<evidence type="ECO:0000256" key="17">
    <source>
        <dbReference type="ARBA" id="ARBA00022982"/>
    </source>
</evidence>
<comment type="subcellular location">
    <subcellularLocation>
        <location evidence="3 24">Mitochondrion inner membrane</location>
        <topology evidence="3 24">Multi-pass membrane protein</topology>
    </subcellularLocation>
</comment>
<dbReference type="GO" id="GO:0005743">
    <property type="term" value="C:mitochondrial inner membrane"/>
    <property type="evidence" value="ECO:0007669"/>
    <property type="project" value="UniProtKB-SubCell"/>
</dbReference>
<evidence type="ECO:0000256" key="25">
    <source>
        <dbReference type="SAM" id="Phobius"/>
    </source>
</evidence>
<keyword evidence="10 24" id="KW-0349">Heme</keyword>
<evidence type="ECO:0000256" key="18">
    <source>
        <dbReference type="ARBA" id="ARBA00022989"/>
    </source>
</evidence>
<evidence type="ECO:0000256" key="24">
    <source>
        <dbReference type="RuleBase" id="RU000369"/>
    </source>
</evidence>
<gene>
    <name evidence="27" type="primary">COX1</name>
</gene>
<evidence type="ECO:0000256" key="19">
    <source>
        <dbReference type="ARBA" id="ARBA00023004"/>
    </source>
</evidence>
<keyword evidence="14 24" id="KW-0999">Mitochondrion inner membrane</keyword>
<keyword evidence="20 24" id="KW-0186">Copper</keyword>
<feature type="transmembrane region" description="Helical" evidence="25">
    <location>
        <begin position="16"/>
        <end position="35"/>
    </location>
</feature>
<comment type="function">
    <text evidence="24">Component of the cytochrome c oxidase, the last enzyme in the mitochondrial electron transport chain which drives oxidative phosphorylation. The respiratory chain contains 3 multisubunit complexes succinate dehydrogenase (complex II, CII), ubiquinol-cytochrome c oxidoreductase (cytochrome b-c1 complex, complex III, CIII) and cytochrome c oxidase (complex IV, CIV), that cooperate to transfer electrons derived from NADH and succinate to molecular oxygen, creating an electrochemical gradient over the inner membrane that drives transmembrane transport and the ATP synthase. Cytochrome c oxidase is the component of the respiratory chain that catalyzes the reduction of oxygen to water. Electrons originating from reduced cytochrome c in the intermembrane space (IMS) are transferred via the dinuclear copper A center (CU(A)) of subunit 2 and heme A of subunit 1 to the active site in subunit 1, a binuclear center (BNC) formed by heme A3 and copper B (CU(B)). The BNC reduces molecular oxygen to 2 water molecules using 4 electrons from cytochrome c in the IMS and 4 protons from the mitochondrial matrix.</text>
</comment>
<evidence type="ECO:0000256" key="7">
    <source>
        <dbReference type="ARBA" id="ARBA00012949"/>
    </source>
</evidence>
<dbReference type="UniPathway" id="UPA00705"/>
<proteinExistence type="inferred from homology"/>
<dbReference type="Pfam" id="PF00115">
    <property type="entry name" value="COX1"/>
    <property type="match status" value="1"/>
</dbReference>
<evidence type="ECO:0000256" key="15">
    <source>
        <dbReference type="ARBA" id="ARBA00022842"/>
    </source>
</evidence>
<dbReference type="GO" id="GO:0046872">
    <property type="term" value="F:metal ion binding"/>
    <property type="evidence" value="ECO:0007669"/>
    <property type="project" value="UniProtKB-KW"/>
</dbReference>
<reference evidence="27" key="1">
    <citation type="journal article" date="2019" name="Methods Ecol Evol">
        <title>Cost efficient high throughput capture of museum arthropod specimen DNA using PCR generated baits.</title>
        <authorList>
            <person name="Knyshov A."/>
            <person name="Gordon E.R.L."/>
            <person name="Weirauch C."/>
        </authorList>
    </citation>
    <scope>NUCLEOTIDE SEQUENCE</scope>
</reference>
<feature type="transmembrane region" description="Helical" evidence="25">
    <location>
        <begin position="144"/>
        <end position="169"/>
    </location>
</feature>
<keyword evidence="15" id="KW-0460">Magnesium</keyword>
<dbReference type="InterPro" id="IPR023616">
    <property type="entry name" value="Cyt_c_oxase-like_su1_dom"/>
</dbReference>
<feature type="transmembrane region" description="Helical" evidence="25">
    <location>
        <begin position="102"/>
        <end position="124"/>
    </location>
</feature>
<dbReference type="InterPro" id="IPR000883">
    <property type="entry name" value="Cyt_C_Oxase_1"/>
</dbReference>
<feature type="transmembrane region" description="Helical" evidence="25">
    <location>
        <begin position="55"/>
        <end position="81"/>
    </location>
</feature>
<evidence type="ECO:0000256" key="5">
    <source>
        <dbReference type="ARBA" id="ARBA00009578"/>
    </source>
</evidence>
<feature type="transmembrane region" description="Helical" evidence="25">
    <location>
        <begin position="301"/>
        <end position="323"/>
    </location>
</feature>
<dbReference type="GO" id="GO:0015990">
    <property type="term" value="P:electron transport coupled proton transport"/>
    <property type="evidence" value="ECO:0007669"/>
    <property type="project" value="TreeGrafter"/>
</dbReference>
<keyword evidence="13 24" id="KW-0479">Metal-binding</keyword>
<organism evidence="27">
    <name type="scientific">Insulaphylus sp. ph34</name>
    <dbReference type="NCBI Taxonomy" id="2127008"/>
    <lineage>
        <taxon>Eukaryota</taxon>
        <taxon>Metazoa</taxon>
        <taxon>Ecdysozoa</taxon>
        <taxon>Arthropoda</taxon>
        <taxon>Hexapoda</taxon>
        <taxon>Insecta</taxon>
        <taxon>Pterygota</taxon>
        <taxon>Neoptera</taxon>
        <taxon>Paraneoptera</taxon>
        <taxon>Hemiptera</taxon>
        <taxon>Heteroptera</taxon>
        <taxon>Panheteroptera</taxon>
        <taxon>Cimicomorpha</taxon>
        <taxon>Miridae</taxon>
        <taxon>Phylini</taxon>
        <taxon>Insulaphylus</taxon>
    </lineage>
</organism>
<evidence type="ECO:0000256" key="9">
    <source>
        <dbReference type="ARBA" id="ARBA00022448"/>
    </source>
</evidence>
<name>A0A514LPJ9_9HEMI</name>
<comment type="cofactor">
    <cofactor evidence="1">
        <name>Cu cation</name>
        <dbReference type="ChEBI" id="CHEBI:23378"/>
    </cofactor>
</comment>
<evidence type="ECO:0000256" key="14">
    <source>
        <dbReference type="ARBA" id="ARBA00022792"/>
    </source>
</evidence>
<dbReference type="PROSITE" id="PS00077">
    <property type="entry name" value="COX1_CUB"/>
    <property type="match status" value="1"/>
</dbReference>
<evidence type="ECO:0000256" key="11">
    <source>
        <dbReference type="ARBA" id="ARBA00022660"/>
    </source>
</evidence>
<feature type="transmembrane region" description="Helical" evidence="25">
    <location>
        <begin position="241"/>
        <end position="257"/>
    </location>
</feature>
<keyword evidence="18 25" id="KW-1133">Transmembrane helix</keyword>
<keyword evidence="17 24" id="KW-0249">Electron transport</keyword>
<keyword evidence="19 24" id="KW-0408">Iron</keyword>
<evidence type="ECO:0000256" key="12">
    <source>
        <dbReference type="ARBA" id="ARBA00022692"/>
    </source>
</evidence>
<dbReference type="InterPro" id="IPR033944">
    <property type="entry name" value="Cyt_c_oxase_su1_dom"/>
</dbReference>
<feature type="transmembrane region" description="Helical" evidence="25">
    <location>
        <begin position="377"/>
        <end position="398"/>
    </location>
</feature>
<sequence>MNKWLFSTNHKDIGTLYFLFGMWAGMLGTSLSWIIRIELGMPGSFIGDDQTYNVVVTAHAFIMIFFMVMPIMIGGFGNWLVPLMIGAPDMAFPRMNNMSFWLLPPSITLLIMSSIVENGAGTGWTVYPPLSSNISHAGASVDLAIFSLHLAGVSSILGAVNFISTIINMRPMGMTAEMIPLFVWSVGITALLLLLSLPVLAGAITMLLTDRNFNTSFFDPAGGGDPILYQHLFWFFGHPEVYILILPGFGLISHIISQESGKNETFGSLGMIYAMMAIGLLGFIVWAHHMFTVGMDVDTRAYFTSATMIIAVPTGIKIFSWLATLHGTKMNYSPAMMWALGFVFLFTMGGLTGVILANSSIDIVLHDTYYVVAHFHYVLSMGAVFAIIGSFIQWYPLFTGMTMNPKWLKIQFFIMFIGVNMTFFPQHFLGLNGMPRRYSDYPDSYTTWNVVSSIGSTMSLIGVILLIIIIWESVISKREIIFQENLQSSVEWIQNNPPAEHSYTELPIIMK</sequence>
<dbReference type="GO" id="GO:0004129">
    <property type="term" value="F:cytochrome-c oxidase activity"/>
    <property type="evidence" value="ECO:0007669"/>
    <property type="project" value="UniProtKB-EC"/>
</dbReference>
<comment type="pathway">
    <text evidence="4 24">Energy metabolism; oxidative phosphorylation.</text>
</comment>
<dbReference type="PANTHER" id="PTHR10422:SF18">
    <property type="entry name" value="CYTOCHROME C OXIDASE SUBUNIT 1"/>
    <property type="match status" value="1"/>
</dbReference>
<comment type="catalytic activity">
    <reaction evidence="23">
        <text>4 Fe(II)-[cytochrome c] + O2 + 8 H(+)(in) = 4 Fe(III)-[cytochrome c] + 2 H2O + 4 H(+)(out)</text>
        <dbReference type="Rhea" id="RHEA:11436"/>
        <dbReference type="Rhea" id="RHEA-COMP:10350"/>
        <dbReference type="Rhea" id="RHEA-COMP:14399"/>
        <dbReference type="ChEBI" id="CHEBI:15377"/>
        <dbReference type="ChEBI" id="CHEBI:15378"/>
        <dbReference type="ChEBI" id="CHEBI:15379"/>
        <dbReference type="ChEBI" id="CHEBI:29033"/>
        <dbReference type="ChEBI" id="CHEBI:29034"/>
        <dbReference type="EC" id="7.1.1.9"/>
    </reaction>
    <physiologicalReaction direction="left-to-right" evidence="23">
        <dbReference type="Rhea" id="RHEA:11437"/>
    </physiologicalReaction>
</comment>
<comment type="cofactor">
    <cofactor evidence="2">
        <name>heme</name>
        <dbReference type="ChEBI" id="CHEBI:30413"/>
    </cofactor>
</comment>
<evidence type="ECO:0000256" key="10">
    <source>
        <dbReference type="ARBA" id="ARBA00022617"/>
    </source>
</evidence>
<evidence type="ECO:0000256" key="3">
    <source>
        <dbReference type="ARBA" id="ARBA00004448"/>
    </source>
</evidence>
<evidence type="ECO:0000256" key="23">
    <source>
        <dbReference type="ARBA" id="ARBA00049512"/>
    </source>
</evidence>
<accession>A0A514LPJ9</accession>
<evidence type="ECO:0000256" key="1">
    <source>
        <dbReference type="ARBA" id="ARBA00001935"/>
    </source>
</evidence>
<keyword evidence="12 24" id="KW-0812">Transmembrane</keyword>
<comment type="similarity">
    <text evidence="5 24">Belongs to the heme-copper respiratory oxidase family.</text>
</comment>
<feature type="transmembrane region" description="Helical" evidence="25">
    <location>
        <begin position="269"/>
        <end position="289"/>
    </location>
</feature>
<keyword evidence="11 24" id="KW-0679">Respiratory chain</keyword>
<evidence type="ECO:0000256" key="21">
    <source>
        <dbReference type="ARBA" id="ARBA00023128"/>
    </source>
</evidence>
<dbReference type="GO" id="GO:0020037">
    <property type="term" value="F:heme binding"/>
    <property type="evidence" value="ECO:0007669"/>
    <property type="project" value="InterPro"/>
</dbReference>